<dbReference type="GO" id="GO:0009089">
    <property type="term" value="P:lysine biosynthetic process via diaminopimelate"/>
    <property type="evidence" value="ECO:0007669"/>
    <property type="project" value="UniProtKB-UniPathway"/>
</dbReference>
<protein>
    <recommendedName>
        <fullName evidence="9">Aspartokinase</fullName>
        <ecNumber evidence="9">2.7.2.4</ecNumber>
    </recommendedName>
</protein>
<evidence type="ECO:0000256" key="3">
    <source>
        <dbReference type="ARBA" id="ARBA00022679"/>
    </source>
</evidence>
<gene>
    <name evidence="12" type="ORF">BC792_1059</name>
</gene>
<dbReference type="CDD" id="cd04243">
    <property type="entry name" value="AAK_AK-HSDH-like"/>
    <property type="match status" value="1"/>
</dbReference>
<evidence type="ECO:0000256" key="1">
    <source>
        <dbReference type="ARBA" id="ARBA00004766"/>
    </source>
</evidence>
<name>A0A5S5DNX9_9SPHI</name>
<feature type="binding site" evidence="8">
    <location>
        <begin position="5"/>
        <end position="8"/>
    </location>
    <ligand>
        <name>ATP</name>
        <dbReference type="ChEBI" id="CHEBI:30616"/>
    </ligand>
</feature>
<dbReference type="InterPro" id="IPR001048">
    <property type="entry name" value="Asp/Glu/Uridylate_kinase"/>
</dbReference>
<feature type="domain" description="Aspartate/glutamate/uridylate kinase" evidence="11">
    <location>
        <begin position="2"/>
        <end position="278"/>
    </location>
</feature>
<dbReference type="UniPathway" id="UPA00034">
    <property type="reaction ID" value="UER00015"/>
</dbReference>
<dbReference type="EMBL" id="VNHX01000005">
    <property type="protein sequence ID" value="TYP96522.1"/>
    <property type="molecule type" value="Genomic_DNA"/>
</dbReference>
<dbReference type="RefSeq" id="WP_148907920.1">
    <property type="nucleotide sequence ID" value="NZ_VNHX01000005.1"/>
</dbReference>
<dbReference type="AlphaFoldDB" id="A0A5S5DNX9"/>
<comment type="pathway">
    <text evidence="10">Amino-acid biosynthesis; L-threonine biosynthesis; L-threonine from L-aspartate: step 1/5.</text>
</comment>
<keyword evidence="4 8" id="KW-0547">Nucleotide-binding</keyword>
<evidence type="ECO:0000256" key="2">
    <source>
        <dbReference type="ARBA" id="ARBA00010122"/>
    </source>
</evidence>
<dbReference type="Gene3D" id="3.40.1160.10">
    <property type="entry name" value="Acetylglutamate kinase-like"/>
    <property type="match status" value="1"/>
</dbReference>
<keyword evidence="3 9" id="KW-0808">Transferase</keyword>
<dbReference type="GO" id="GO:0009090">
    <property type="term" value="P:homoserine biosynthetic process"/>
    <property type="evidence" value="ECO:0007669"/>
    <property type="project" value="TreeGrafter"/>
</dbReference>
<dbReference type="GO" id="GO:0004072">
    <property type="term" value="F:aspartate kinase activity"/>
    <property type="evidence" value="ECO:0007669"/>
    <property type="project" value="UniProtKB-EC"/>
</dbReference>
<keyword evidence="13" id="KW-1185">Reference proteome</keyword>
<evidence type="ECO:0000313" key="12">
    <source>
        <dbReference type="EMBL" id="TYP96522.1"/>
    </source>
</evidence>
<dbReference type="UniPathway" id="UPA00051">
    <property type="reaction ID" value="UER00462"/>
</dbReference>
<evidence type="ECO:0000256" key="5">
    <source>
        <dbReference type="ARBA" id="ARBA00022777"/>
    </source>
</evidence>
<proteinExistence type="inferred from homology"/>
<dbReference type="GO" id="GO:0005829">
    <property type="term" value="C:cytosol"/>
    <property type="evidence" value="ECO:0007669"/>
    <property type="project" value="TreeGrafter"/>
</dbReference>
<dbReference type="SUPFAM" id="SSF53633">
    <property type="entry name" value="Carbamate kinase-like"/>
    <property type="match status" value="1"/>
</dbReference>
<dbReference type="InterPro" id="IPR036393">
    <property type="entry name" value="AceGlu_kinase-like_sf"/>
</dbReference>
<evidence type="ECO:0000256" key="9">
    <source>
        <dbReference type="RuleBase" id="RU003448"/>
    </source>
</evidence>
<comment type="catalytic activity">
    <reaction evidence="7 9">
        <text>L-aspartate + ATP = 4-phospho-L-aspartate + ADP</text>
        <dbReference type="Rhea" id="RHEA:23776"/>
        <dbReference type="ChEBI" id="CHEBI:29991"/>
        <dbReference type="ChEBI" id="CHEBI:30616"/>
        <dbReference type="ChEBI" id="CHEBI:57535"/>
        <dbReference type="ChEBI" id="CHEBI:456216"/>
        <dbReference type="EC" id="2.7.2.4"/>
    </reaction>
</comment>
<dbReference type="Pfam" id="PF00696">
    <property type="entry name" value="AA_kinase"/>
    <property type="match status" value="1"/>
</dbReference>
<feature type="binding site" evidence="8">
    <location>
        <position position="43"/>
    </location>
    <ligand>
        <name>substrate</name>
    </ligand>
</feature>
<keyword evidence="10" id="KW-0028">Amino-acid biosynthesis</keyword>
<reference evidence="12 13" key="1">
    <citation type="submission" date="2019-07" db="EMBL/GenBank/DDBJ databases">
        <title>Genomic Encyclopedia of Archaeal and Bacterial Type Strains, Phase II (KMG-II): from individual species to whole genera.</title>
        <authorList>
            <person name="Goeker M."/>
        </authorList>
    </citation>
    <scope>NUCLEOTIDE SEQUENCE [LARGE SCALE GENOMIC DNA]</scope>
    <source>
        <strain evidence="12 13">DSM 18850</strain>
    </source>
</reference>
<evidence type="ECO:0000256" key="10">
    <source>
        <dbReference type="RuleBase" id="RU004249"/>
    </source>
</evidence>
<keyword evidence="6 8" id="KW-0067">ATP-binding</keyword>
<evidence type="ECO:0000259" key="11">
    <source>
        <dbReference type="Pfam" id="PF00696"/>
    </source>
</evidence>
<comment type="caution">
    <text evidence="12">The sequence shown here is derived from an EMBL/GenBank/DDBJ whole genome shotgun (WGS) entry which is preliminary data.</text>
</comment>
<dbReference type="Proteomes" id="UP000325105">
    <property type="component" value="Unassembled WGS sequence"/>
</dbReference>
<dbReference type="InterPro" id="IPR005260">
    <property type="entry name" value="Asp_kin_monofn"/>
</dbReference>
<accession>A0A5S5DNX9</accession>
<comment type="pathway">
    <text evidence="10">Amino-acid biosynthesis; L-methionine biosynthesis via de novo pathway; L-homoserine from L-aspartate: step 1/3.</text>
</comment>
<dbReference type="SUPFAM" id="SSF55021">
    <property type="entry name" value="ACT-like"/>
    <property type="match status" value="1"/>
</dbReference>
<dbReference type="EC" id="2.7.2.4" evidence="9"/>
<dbReference type="Gene3D" id="1.20.120.1320">
    <property type="entry name" value="Aspartokinase, catalytic domain"/>
    <property type="match status" value="1"/>
</dbReference>
<dbReference type="Gene3D" id="3.30.70.260">
    <property type="match status" value="2"/>
</dbReference>
<evidence type="ECO:0000256" key="7">
    <source>
        <dbReference type="ARBA" id="ARBA00047872"/>
    </source>
</evidence>
<dbReference type="InterPro" id="IPR042199">
    <property type="entry name" value="AsparK_Bifunc_asparK/hSer_DH"/>
</dbReference>
<dbReference type="PANTHER" id="PTHR21499">
    <property type="entry name" value="ASPARTATE KINASE"/>
    <property type="match status" value="1"/>
</dbReference>
<dbReference type="GO" id="GO:0009088">
    <property type="term" value="P:threonine biosynthetic process"/>
    <property type="evidence" value="ECO:0007669"/>
    <property type="project" value="UniProtKB-UniPathway"/>
</dbReference>
<dbReference type="InterPro" id="IPR045865">
    <property type="entry name" value="ACT-like_dom_sf"/>
</dbReference>
<dbReference type="InterPro" id="IPR001341">
    <property type="entry name" value="Asp_kinase"/>
</dbReference>
<comment type="similarity">
    <text evidence="2 9">Belongs to the aspartokinase family.</text>
</comment>
<evidence type="ECO:0000256" key="4">
    <source>
        <dbReference type="ARBA" id="ARBA00022741"/>
    </source>
</evidence>
<dbReference type="PANTHER" id="PTHR21499:SF59">
    <property type="entry name" value="ASPARTOKINASE"/>
    <property type="match status" value="1"/>
</dbReference>
<feature type="binding site" evidence="8">
    <location>
        <position position="121"/>
    </location>
    <ligand>
        <name>substrate</name>
    </ligand>
</feature>
<evidence type="ECO:0000256" key="8">
    <source>
        <dbReference type="PIRSR" id="PIRSR000726-1"/>
    </source>
</evidence>
<organism evidence="12 13">
    <name type="scientific">Sphingobacterium allocomposti</name>
    <dbReference type="NCBI Taxonomy" id="415956"/>
    <lineage>
        <taxon>Bacteria</taxon>
        <taxon>Pseudomonadati</taxon>
        <taxon>Bacteroidota</taxon>
        <taxon>Sphingobacteriia</taxon>
        <taxon>Sphingobacteriales</taxon>
        <taxon>Sphingobacteriaceae</taxon>
        <taxon>Sphingobacterium</taxon>
    </lineage>
</organism>
<sequence>MQVFKFGGASVKDAESVKNVAAIIADYKKDELLVVVSAMGKTTDRLMEVTTRYIEQTGDAFESLEPVKAFHQSILNDLFDNTDHPIYNEVANCFVEIEWILEEEPQDSYDYLFDQIVSMGEIISSKILAAYAADSGIPVRWVDARDYIFTDNTYREANVDWAKTEEKIARDLPPILANQIVVTQGFIGSTSENFTTTLGREGSDYSAAIFASCLQAENITIWKDVPGVLNADPKWFDRTELIPELSYTDAIELTYYGATVIHPKTIKPLQNKKIALNVRSFINPAAPGTLIRTTNNGLPVPSFIFKINQVFINIQPLDFSFIVEDNLSHIFNLFHTHRIKINMMHNSAISFCVSVDDTGKNVLALVEDLQKRYKLSVEKGLELITIRYFNQETIDRVLVNKEVIRELKDSYTCQLLVKNVT</sequence>
<evidence type="ECO:0000313" key="13">
    <source>
        <dbReference type="Proteomes" id="UP000325105"/>
    </source>
</evidence>
<dbReference type="PIRSF" id="PIRSF000726">
    <property type="entry name" value="Asp_kin"/>
    <property type="match status" value="1"/>
</dbReference>
<dbReference type="NCBIfam" id="TIGR00657">
    <property type="entry name" value="asp_kinases"/>
    <property type="match status" value="1"/>
</dbReference>
<comment type="pathway">
    <text evidence="1 10">Amino-acid biosynthesis; L-lysine biosynthesis via DAP pathway; (S)-tetrahydrodipicolinate from L-aspartate: step 1/4.</text>
</comment>
<dbReference type="UniPathway" id="UPA00050">
    <property type="reaction ID" value="UER00461"/>
</dbReference>
<dbReference type="GO" id="GO:0005524">
    <property type="term" value="F:ATP binding"/>
    <property type="evidence" value="ECO:0007669"/>
    <property type="project" value="UniProtKB-KW"/>
</dbReference>
<evidence type="ECO:0000256" key="6">
    <source>
        <dbReference type="ARBA" id="ARBA00022840"/>
    </source>
</evidence>
<dbReference type="OrthoDB" id="9799110at2"/>
<keyword evidence="5 9" id="KW-0418">Kinase</keyword>